<dbReference type="OrthoDB" id="3584570at2"/>
<dbReference type="EMBL" id="LSRF01000008">
    <property type="protein sequence ID" value="KXP13973.1"/>
    <property type="molecule type" value="Genomic_DNA"/>
</dbReference>
<accession>A0A138AU81</accession>
<organism evidence="15 16">
    <name type="scientific">Tsukamurella pseudospumae</name>
    <dbReference type="NCBI Taxonomy" id="239498"/>
    <lineage>
        <taxon>Bacteria</taxon>
        <taxon>Bacillati</taxon>
        <taxon>Actinomycetota</taxon>
        <taxon>Actinomycetes</taxon>
        <taxon>Mycobacteriales</taxon>
        <taxon>Tsukamurellaceae</taxon>
        <taxon>Tsukamurella</taxon>
    </lineage>
</organism>
<comment type="caution">
    <text evidence="15">The sequence shown here is derived from an EMBL/GenBank/DDBJ whole genome shotgun (WGS) entry which is preliminary data.</text>
</comment>
<dbReference type="Gene3D" id="2.60.120.940">
    <property type="entry name" value="EmbC, C-terminal domain, subdomain 2"/>
    <property type="match status" value="1"/>
</dbReference>
<proteinExistence type="inferred from homology"/>
<dbReference type="InterPro" id="IPR007680">
    <property type="entry name" value="Arabino_trans_central"/>
</dbReference>
<evidence type="ECO:0000256" key="8">
    <source>
        <dbReference type="ARBA" id="ARBA00022989"/>
    </source>
</evidence>
<comment type="subcellular location">
    <subcellularLocation>
        <location evidence="2">Cell membrane</location>
        <topology evidence="2">Multi-pass membrane protein</topology>
    </subcellularLocation>
</comment>
<dbReference type="GO" id="GO:0071555">
    <property type="term" value="P:cell wall organization"/>
    <property type="evidence" value="ECO:0007669"/>
    <property type="project" value="UniProtKB-KW"/>
</dbReference>
<evidence type="ECO:0000259" key="12">
    <source>
        <dbReference type="Pfam" id="PF04602"/>
    </source>
</evidence>
<dbReference type="InterPro" id="IPR040920">
    <property type="entry name" value="Arabino_trans_N"/>
</dbReference>
<evidence type="ECO:0000256" key="9">
    <source>
        <dbReference type="ARBA" id="ARBA00023136"/>
    </source>
</evidence>
<feature type="transmembrane region" description="Helical" evidence="11">
    <location>
        <begin position="457"/>
        <end position="478"/>
    </location>
</feature>
<comment type="similarity">
    <text evidence="3">Belongs to the emb family.</text>
</comment>
<evidence type="ECO:0000256" key="2">
    <source>
        <dbReference type="ARBA" id="ARBA00004651"/>
    </source>
</evidence>
<dbReference type="InterPro" id="IPR027451">
    <property type="entry name" value="EmbABC_dom1"/>
</dbReference>
<feature type="transmembrane region" description="Helical" evidence="11">
    <location>
        <begin position="583"/>
        <end position="602"/>
    </location>
</feature>
<evidence type="ECO:0000256" key="5">
    <source>
        <dbReference type="ARBA" id="ARBA00022676"/>
    </source>
</evidence>
<dbReference type="Pfam" id="PF04602">
    <property type="entry name" value="Arabinose_trans"/>
    <property type="match status" value="1"/>
</dbReference>
<feature type="transmembrane region" description="Helical" evidence="11">
    <location>
        <begin position="409"/>
        <end position="436"/>
    </location>
</feature>
<feature type="transmembrane region" description="Helical" evidence="11">
    <location>
        <begin position="614"/>
        <end position="636"/>
    </location>
</feature>
<evidence type="ECO:0000256" key="10">
    <source>
        <dbReference type="ARBA" id="ARBA00023316"/>
    </source>
</evidence>
<name>A0A138AU81_9ACTN</name>
<feature type="transmembrane region" description="Helical" evidence="11">
    <location>
        <begin position="696"/>
        <end position="717"/>
    </location>
</feature>
<feature type="domain" description="Arabinosyltransferase C-terminal" evidence="13">
    <location>
        <begin position="712"/>
        <end position="1077"/>
    </location>
</feature>
<feature type="transmembrane region" description="Helical" evidence="11">
    <location>
        <begin position="528"/>
        <end position="545"/>
    </location>
</feature>
<gene>
    <name evidence="15" type="ORF">AXK60_22175</name>
</gene>
<evidence type="ECO:0000259" key="14">
    <source>
        <dbReference type="Pfam" id="PF17689"/>
    </source>
</evidence>
<keyword evidence="9 11" id="KW-0472">Membrane</keyword>
<feature type="transmembrane region" description="Helical" evidence="11">
    <location>
        <begin position="215"/>
        <end position="235"/>
    </location>
</feature>
<evidence type="ECO:0000313" key="15">
    <source>
        <dbReference type="EMBL" id="KXP13973.1"/>
    </source>
</evidence>
<sequence length="1083" mass="115047">MPEPSVTARAARTTARTAAITGVLGVLFALLTPFMPVQQTTAALDWPQSGSLDPVAAPLVSYVPDRVTVSVPCTAVAELPGGTGTLVATGPVDSPDTLRRGLSIAVNTLPDQRRLLEVVVRNTPLLTVDVAALAAPNCGAIVFTGDSKTVKAEVTGITAPDGQPIRGSKDNGFDYRPQMVGVFTSLHGAVADATRIQFHADIDTRYSTVPAPARWVVIVLAVVLILASLVALHRLDVAADGRRHRRVLPDGWWRPSKLDSTVIALLVAWHFIGANTSDDGYILTMARTASEAGYTANYYRWYGAPETPFGWYYQAFAWLAHFSTASPWVRLPALICGIATWLIISREVVPRLGRAARSRFALWAAGGVFLVYWFAFNNGLRPEPVIALGALLTWCSVERAIATGRVLPFAAAAIIAGWTVAAGPTGIMTVAALLAGVRPVGRRILARARSGRLDRRLVITAYVAPVLAGGVLLVPIIFSKLTASAFVAKTLMQSDVGTVVDTKKWYNEIDRYSALFTFTADGGVARRFAVLVTVLCLLLAGAVLLRKGRIPGASLGPGRRLLAVTFGGLLLLMFTPTKWTHQFGAFAGLAGALAALTAIAIAPTAMRSPRNRALTAAGVFLVLGLSFSGPNGWWYASNYGVPWGESTVLALGGIFFAACGVSVLAAGWIHFHEPQPAPVPGLVRRAIGVAGRQSPLSWAAGTVVVLCVGSMVATTTLTQFSSFSNGKANLQALTGKECNLADFVLTEPDPTSGLLLPLDGNTRDGLAGPGTTGVSPDGVPTIINATTSSNTDDSSTSLDAMARLPQDTTSGRTATAGINGSHMRLPYGLDPARTPVLGSYSQESQSMAKIVSKWYPLPAAAADQSLITLSAAGRFTDDELYLEYTTDPTGPGAQPKVAGKKALIDIGPKPAWRNLRLPRTDLPADVTAIRVVAVDDDLAIDHWLAVTPPRVSKLVTAQRLIGSTEPVLLDWTSGLAFPCQRPFTHRNGVAEVPQWRITPDQNLSPVTTEWEGTLGGGPLGWTQMLLQQEKIPAYLRADLGQDFGDVMRLVPYSQARAADLTLGTRTVWGTHVEAPIRKDKTDS</sequence>
<evidence type="ECO:0000313" key="16">
    <source>
        <dbReference type="Proteomes" id="UP000070258"/>
    </source>
</evidence>
<dbReference type="AlphaFoldDB" id="A0A138AU81"/>
<protein>
    <recommendedName>
        <fullName evidence="17">Arabinosyltransferase</fullName>
    </recommendedName>
</protein>
<dbReference type="GO" id="GO:0052636">
    <property type="term" value="F:arabinosyltransferase activity"/>
    <property type="evidence" value="ECO:0007669"/>
    <property type="project" value="InterPro"/>
</dbReference>
<dbReference type="GO" id="GO:0071766">
    <property type="term" value="P:Actinobacterium-type cell wall biogenesis"/>
    <property type="evidence" value="ECO:0007669"/>
    <property type="project" value="InterPro"/>
</dbReference>
<keyword evidence="4" id="KW-1003">Cell membrane</keyword>
<keyword evidence="6" id="KW-0808">Transferase</keyword>
<evidence type="ECO:0000256" key="1">
    <source>
        <dbReference type="ARBA" id="ARBA00003001"/>
    </source>
</evidence>
<evidence type="ECO:0000256" key="7">
    <source>
        <dbReference type="ARBA" id="ARBA00022692"/>
    </source>
</evidence>
<dbReference type="RefSeq" id="WP_068570250.1">
    <property type="nucleotide sequence ID" value="NZ_LSRF01000008.1"/>
</dbReference>
<evidence type="ECO:0000256" key="6">
    <source>
        <dbReference type="ARBA" id="ARBA00022679"/>
    </source>
</evidence>
<feature type="transmembrane region" description="Helical" evidence="11">
    <location>
        <begin position="557"/>
        <end position="577"/>
    </location>
</feature>
<dbReference type="Gene3D" id="3.40.190.160">
    <property type="match status" value="1"/>
</dbReference>
<dbReference type="Pfam" id="PF17689">
    <property type="entry name" value="Arabino_trans_N"/>
    <property type="match status" value="1"/>
</dbReference>
<feature type="domain" description="Arabinosyltransferas concanavalin like" evidence="14">
    <location>
        <begin position="38"/>
        <end position="205"/>
    </location>
</feature>
<dbReference type="STRING" id="239498.AXK60_22175"/>
<feature type="domain" description="Arabinofuranosyltransferase central" evidence="12">
    <location>
        <begin position="210"/>
        <end position="671"/>
    </location>
</feature>
<evidence type="ECO:0000259" key="13">
    <source>
        <dbReference type="Pfam" id="PF14896"/>
    </source>
</evidence>
<evidence type="ECO:0008006" key="17">
    <source>
        <dbReference type="Google" id="ProtNLM"/>
    </source>
</evidence>
<dbReference type="InterPro" id="IPR032731">
    <property type="entry name" value="Arabino_trans_C"/>
</dbReference>
<dbReference type="InterPro" id="IPR042486">
    <property type="entry name" value="Arabino_trans_C_2"/>
</dbReference>
<dbReference type="GO" id="GO:0005886">
    <property type="term" value="C:plasma membrane"/>
    <property type="evidence" value="ECO:0007669"/>
    <property type="project" value="UniProtKB-SubCell"/>
</dbReference>
<keyword evidence="5" id="KW-0328">Glycosyltransferase</keyword>
<comment type="function">
    <text evidence="1">Arabinosyl transferase responsible for the polymerization of arabinose into the arabinan of arabinogalactan.</text>
</comment>
<evidence type="ECO:0000256" key="11">
    <source>
        <dbReference type="SAM" id="Phobius"/>
    </source>
</evidence>
<keyword evidence="10" id="KW-0961">Cell wall biogenesis/degradation</keyword>
<feature type="transmembrane region" description="Helical" evidence="11">
    <location>
        <begin position="328"/>
        <end position="348"/>
    </location>
</feature>
<feature type="transmembrane region" description="Helical" evidence="11">
    <location>
        <begin position="360"/>
        <end position="376"/>
    </location>
</feature>
<dbReference type="Pfam" id="PF14896">
    <property type="entry name" value="Arabino_trans_C"/>
    <property type="match status" value="1"/>
</dbReference>
<dbReference type="Gene3D" id="2.60.120.610">
    <property type="entry name" value="arabinofuranosyltransferase like domain"/>
    <property type="match status" value="1"/>
</dbReference>
<keyword evidence="8 11" id="KW-1133">Transmembrane helix</keyword>
<evidence type="ECO:0000256" key="4">
    <source>
        <dbReference type="ARBA" id="ARBA00022475"/>
    </source>
</evidence>
<keyword evidence="7 11" id="KW-0812">Transmembrane</keyword>
<evidence type="ECO:0000256" key="3">
    <source>
        <dbReference type="ARBA" id="ARBA00008195"/>
    </source>
</evidence>
<dbReference type="Proteomes" id="UP000070258">
    <property type="component" value="Unassembled WGS sequence"/>
</dbReference>
<reference evidence="16" key="1">
    <citation type="submission" date="2016-02" db="EMBL/GenBank/DDBJ databases">
        <authorList>
            <person name="Wen L."/>
            <person name="He K."/>
            <person name="Yang H."/>
        </authorList>
    </citation>
    <scope>NUCLEOTIDE SEQUENCE [LARGE SCALE GENOMIC DNA]</scope>
    <source>
        <strain evidence="16">JCM 15929</strain>
    </source>
</reference>
<feature type="transmembrane region" description="Helical" evidence="11">
    <location>
        <begin position="648"/>
        <end position="669"/>
    </location>
</feature>